<evidence type="ECO:0000313" key="2">
    <source>
        <dbReference type="EMBL" id="CAK8673040.1"/>
    </source>
</evidence>
<sequence>MVRGVLVNLEVIEIERRLLKENSSITPLCLKREMFRHCWSVNKCGDNLRYTIGIIPLQNIEGLTSSIICHNPPEESERFPGKIVPKDPTMVIGRLALTILWILGAVISGQELSGAELLDPMANLLPVSVSATQSQTRDDEKPQPSDFDINQTPTHKEESSEILSTSVTSSVSSGPPGRLSIEQDRIKLSGTTSQSANHERQRGSDQSHGQCSYTFIVPQNPALCMNSQTSVTSQSDDRFLVEVQRDGNDR</sequence>
<proteinExistence type="predicted"/>
<accession>A0ABP0EZY7</accession>
<protein>
    <submittedName>
        <fullName evidence="2">Uncharacterized protein</fullName>
    </submittedName>
</protein>
<dbReference type="EMBL" id="CAWYQH010000002">
    <property type="protein sequence ID" value="CAK8673040.1"/>
    <property type="molecule type" value="Genomic_DNA"/>
</dbReference>
<comment type="caution">
    <text evidence="2">The sequence shown here is derived from an EMBL/GenBank/DDBJ whole genome shotgun (WGS) entry which is preliminary data.</text>
</comment>
<keyword evidence="3" id="KW-1185">Reference proteome</keyword>
<feature type="compositionally biased region" description="Basic and acidic residues" evidence="1">
    <location>
        <begin position="235"/>
        <end position="250"/>
    </location>
</feature>
<feature type="region of interest" description="Disordered" evidence="1">
    <location>
        <begin position="130"/>
        <end position="211"/>
    </location>
</feature>
<name>A0ABP0EZY7_CLALP</name>
<feature type="region of interest" description="Disordered" evidence="1">
    <location>
        <begin position="228"/>
        <end position="250"/>
    </location>
</feature>
<organism evidence="2 3">
    <name type="scientific">Clavelina lepadiformis</name>
    <name type="common">Light-bulb sea squirt</name>
    <name type="synonym">Ascidia lepadiformis</name>
    <dbReference type="NCBI Taxonomy" id="159417"/>
    <lineage>
        <taxon>Eukaryota</taxon>
        <taxon>Metazoa</taxon>
        <taxon>Chordata</taxon>
        <taxon>Tunicata</taxon>
        <taxon>Ascidiacea</taxon>
        <taxon>Aplousobranchia</taxon>
        <taxon>Clavelinidae</taxon>
        <taxon>Clavelina</taxon>
    </lineage>
</organism>
<gene>
    <name evidence="2" type="ORF">CVLEPA_LOCUS2828</name>
</gene>
<dbReference type="Proteomes" id="UP001642483">
    <property type="component" value="Unassembled WGS sequence"/>
</dbReference>
<evidence type="ECO:0000313" key="3">
    <source>
        <dbReference type="Proteomes" id="UP001642483"/>
    </source>
</evidence>
<reference evidence="2 3" key="1">
    <citation type="submission" date="2024-02" db="EMBL/GenBank/DDBJ databases">
        <authorList>
            <person name="Daric V."/>
            <person name="Darras S."/>
        </authorList>
    </citation>
    <scope>NUCLEOTIDE SEQUENCE [LARGE SCALE GENOMIC DNA]</scope>
</reference>
<feature type="compositionally biased region" description="Low complexity" evidence="1">
    <location>
        <begin position="161"/>
        <end position="173"/>
    </location>
</feature>
<evidence type="ECO:0000256" key="1">
    <source>
        <dbReference type="SAM" id="MobiDB-lite"/>
    </source>
</evidence>